<evidence type="ECO:0000256" key="1">
    <source>
        <dbReference type="ARBA" id="ARBA00022801"/>
    </source>
</evidence>
<protein>
    <submittedName>
        <fullName evidence="4">Probable carbohydrate esterase At4g34215</fullName>
    </submittedName>
</protein>
<dbReference type="InterPro" id="IPR005181">
    <property type="entry name" value="SASA"/>
</dbReference>
<dbReference type="GO" id="GO:0019752">
    <property type="term" value="P:carboxylic acid metabolic process"/>
    <property type="evidence" value="ECO:0000318"/>
    <property type="project" value="GO_Central"/>
</dbReference>
<organism evidence="3 4">
    <name type="scientific">Spinacia oleracea</name>
    <name type="common">Spinach</name>
    <dbReference type="NCBI Taxonomy" id="3562"/>
    <lineage>
        <taxon>Eukaryota</taxon>
        <taxon>Viridiplantae</taxon>
        <taxon>Streptophyta</taxon>
        <taxon>Embryophyta</taxon>
        <taxon>Tracheophyta</taxon>
        <taxon>Spermatophyta</taxon>
        <taxon>Magnoliopsida</taxon>
        <taxon>eudicotyledons</taxon>
        <taxon>Gunneridae</taxon>
        <taxon>Pentapetalae</taxon>
        <taxon>Caryophyllales</taxon>
        <taxon>Chenopodiaceae</taxon>
        <taxon>Chenopodioideae</taxon>
        <taxon>Anserineae</taxon>
        <taxon>Spinacia</taxon>
    </lineage>
</organism>
<dbReference type="PANTHER" id="PTHR31988:SF13">
    <property type="entry name" value="CARBOHYDRATE ESTERASE PLANT-LIKE PROTEIN"/>
    <property type="match status" value="1"/>
</dbReference>
<gene>
    <name evidence="4" type="primary">LOC110790926</name>
</gene>
<dbReference type="PANTHER" id="PTHR31988">
    <property type="entry name" value="ESTERASE, PUTATIVE (DUF303)-RELATED"/>
    <property type="match status" value="1"/>
</dbReference>
<keyword evidence="1" id="KW-0378">Hydrolase</keyword>
<name>A0A9R0IM05_SPIOL</name>
<accession>A0A9R0IM05</accession>
<dbReference type="AlphaFoldDB" id="A0A9R0IM05"/>
<dbReference type="KEGG" id="soe:110790926"/>
<dbReference type="GeneID" id="110790926"/>
<evidence type="ECO:0000313" key="3">
    <source>
        <dbReference type="Proteomes" id="UP000813463"/>
    </source>
</evidence>
<feature type="domain" description="Sialate O-acetylesterase" evidence="2">
    <location>
        <begin position="1"/>
        <end position="220"/>
    </location>
</feature>
<dbReference type="GO" id="GO:0052689">
    <property type="term" value="F:carboxylic ester hydrolase activity"/>
    <property type="evidence" value="ECO:0000318"/>
    <property type="project" value="GO_Central"/>
</dbReference>
<dbReference type="SUPFAM" id="SSF52266">
    <property type="entry name" value="SGNH hydrolase"/>
    <property type="match status" value="1"/>
</dbReference>
<sequence length="224" mass="24140">MVGEGGVMNGRWDGFVPPECQSSSNILRFDAQQRWVVAHEPLHVDIDVNKTCGVGPGMAFVNRLISFGNFSKSDVVGLVPCAIGGTKIIQWGKGSNLYNQLVTRAKAAVQGGGRIRGVLWYQGESDTTNIQDANAYRGRMETLVANLRSDLGEPSLLIIQVALTSGEGMYVETVREAQLGIQLPNVKCVDAKGLQLNPDNLHLTTMAQVHLGLMLALSFLDTSG</sequence>
<dbReference type="Gene3D" id="3.40.50.1110">
    <property type="entry name" value="SGNH hydrolase"/>
    <property type="match status" value="1"/>
</dbReference>
<evidence type="ECO:0000259" key="2">
    <source>
        <dbReference type="Pfam" id="PF03629"/>
    </source>
</evidence>
<evidence type="ECO:0000313" key="4">
    <source>
        <dbReference type="RefSeq" id="XP_021851373.2"/>
    </source>
</evidence>
<dbReference type="InterPro" id="IPR052940">
    <property type="entry name" value="Carb_Esterase_6"/>
</dbReference>
<reference evidence="3" key="1">
    <citation type="journal article" date="2021" name="Nat. Commun.">
        <title>Genomic analyses provide insights into spinach domestication and the genetic basis of agronomic traits.</title>
        <authorList>
            <person name="Cai X."/>
            <person name="Sun X."/>
            <person name="Xu C."/>
            <person name="Sun H."/>
            <person name="Wang X."/>
            <person name="Ge C."/>
            <person name="Zhang Z."/>
            <person name="Wang Q."/>
            <person name="Fei Z."/>
            <person name="Jiao C."/>
            <person name="Wang Q."/>
        </authorList>
    </citation>
    <scope>NUCLEOTIDE SEQUENCE [LARGE SCALE GENOMIC DNA]</scope>
    <source>
        <strain evidence="3">cv. Varoflay</strain>
    </source>
</reference>
<dbReference type="Pfam" id="PF03629">
    <property type="entry name" value="SASA"/>
    <property type="match status" value="1"/>
</dbReference>
<proteinExistence type="predicted"/>
<keyword evidence="3" id="KW-1185">Reference proteome</keyword>
<dbReference type="Proteomes" id="UP000813463">
    <property type="component" value="Chromosome 3"/>
</dbReference>
<reference evidence="4" key="2">
    <citation type="submission" date="2025-08" db="UniProtKB">
        <authorList>
            <consortium name="RefSeq"/>
        </authorList>
    </citation>
    <scope>IDENTIFICATION</scope>
    <source>
        <tissue evidence="4">Leaf</tissue>
    </source>
</reference>
<dbReference type="InterPro" id="IPR036514">
    <property type="entry name" value="SGNH_hydro_sf"/>
</dbReference>
<dbReference type="RefSeq" id="XP_021851373.2">
    <property type="nucleotide sequence ID" value="XM_021995681.2"/>
</dbReference>